<protein>
    <submittedName>
        <fullName evidence="1">Uncharacterized protein</fullName>
    </submittedName>
</protein>
<organism evidence="1">
    <name type="scientific">Siphoviridae sp. ctmHK36</name>
    <dbReference type="NCBI Taxonomy" id="2827931"/>
    <lineage>
        <taxon>Viruses</taxon>
        <taxon>Duplodnaviria</taxon>
        <taxon>Heunggongvirae</taxon>
        <taxon>Uroviricota</taxon>
        <taxon>Caudoviricetes</taxon>
    </lineage>
</organism>
<name>A0A8S5TB00_9CAUD</name>
<proteinExistence type="predicted"/>
<sequence>MVTSAKVQTNIETCKVFNVFLCSFNVFYISVSTHTLLY</sequence>
<reference evidence="1" key="1">
    <citation type="journal article" date="2021" name="Proc. Natl. Acad. Sci. U.S.A.">
        <title>A Catalog of Tens of Thousands of Viruses from Human Metagenomes Reveals Hidden Associations with Chronic Diseases.</title>
        <authorList>
            <person name="Tisza M.J."/>
            <person name="Buck C.B."/>
        </authorList>
    </citation>
    <scope>NUCLEOTIDE SEQUENCE</scope>
    <source>
        <strain evidence="1">CtmHK36</strain>
    </source>
</reference>
<accession>A0A8S5TB00</accession>
<evidence type="ECO:0000313" key="1">
    <source>
        <dbReference type="EMBL" id="DAF60449.1"/>
    </source>
</evidence>
<dbReference type="EMBL" id="BK032788">
    <property type="protein sequence ID" value="DAF60449.1"/>
    <property type="molecule type" value="Genomic_DNA"/>
</dbReference>